<reference evidence="5" key="1">
    <citation type="submission" date="2022-04" db="EMBL/GenBank/DDBJ databases">
        <title>Lysobacter sp. CAU 1642 isolated from sea sand.</title>
        <authorList>
            <person name="Kim W."/>
        </authorList>
    </citation>
    <scope>NUCLEOTIDE SEQUENCE</scope>
    <source>
        <strain evidence="5">CAU 1642</strain>
    </source>
</reference>
<dbReference type="InterPro" id="IPR003439">
    <property type="entry name" value="ABC_transporter-like_ATP-bd"/>
</dbReference>
<feature type="domain" description="ABC transporter" evidence="4">
    <location>
        <begin position="5"/>
        <end position="233"/>
    </location>
</feature>
<dbReference type="Proteomes" id="UP001431449">
    <property type="component" value="Unassembled WGS sequence"/>
</dbReference>
<evidence type="ECO:0000313" key="6">
    <source>
        <dbReference type="Proteomes" id="UP001431449"/>
    </source>
</evidence>
<evidence type="ECO:0000256" key="1">
    <source>
        <dbReference type="ARBA" id="ARBA00022448"/>
    </source>
</evidence>
<evidence type="ECO:0000256" key="3">
    <source>
        <dbReference type="ARBA" id="ARBA00022840"/>
    </source>
</evidence>
<dbReference type="GO" id="GO:0005524">
    <property type="term" value="F:ATP binding"/>
    <property type="evidence" value="ECO:0007669"/>
    <property type="project" value="UniProtKB-KW"/>
</dbReference>
<name>A0ABT0GKI2_9GAMM</name>
<dbReference type="InterPro" id="IPR003593">
    <property type="entry name" value="AAA+_ATPase"/>
</dbReference>
<evidence type="ECO:0000259" key="4">
    <source>
        <dbReference type="PROSITE" id="PS50893"/>
    </source>
</evidence>
<keyword evidence="2" id="KW-0547">Nucleotide-binding</keyword>
<accession>A0ABT0GKI2</accession>
<dbReference type="Pfam" id="PF00005">
    <property type="entry name" value="ABC_tran"/>
    <property type="match status" value="1"/>
</dbReference>
<dbReference type="SUPFAM" id="SSF52540">
    <property type="entry name" value="P-loop containing nucleoside triphosphate hydrolases"/>
    <property type="match status" value="1"/>
</dbReference>
<gene>
    <name evidence="5" type="ORF">M0G41_15330</name>
</gene>
<evidence type="ECO:0000256" key="2">
    <source>
        <dbReference type="ARBA" id="ARBA00022741"/>
    </source>
</evidence>
<dbReference type="EMBL" id="JALNMH010000013">
    <property type="protein sequence ID" value="MCK7595041.1"/>
    <property type="molecule type" value="Genomic_DNA"/>
</dbReference>
<dbReference type="CDD" id="cd03230">
    <property type="entry name" value="ABC_DR_subfamily_A"/>
    <property type="match status" value="1"/>
</dbReference>
<dbReference type="InterPro" id="IPR027417">
    <property type="entry name" value="P-loop_NTPase"/>
</dbReference>
<comment type="caution">
    <text evidence="5">The sequence shown here is derived from an EMBL/GenBank/DDBJ whole genome shotgun (WGS) entry which is preliminary data.</text>
</comment>
<keyword evidence="3 5" id="KW-0067">ATP-binding</keyword>
<keyword evidence="1" id="KW-0813">Transport</keyword>
<dbReference type="SMART" id="SM00382">
    <property type="entry name" value="AAA"/>
    <property type="match status" value="1"/>
</dbReference>
<dbReference type="RefSeq" id="WP_248210783.1">
    <property type="nucleotide sequence ID" value="NZ_JALNMH010000013.1"/>
</dbReference>
<dbReference type="PROSITE" id="PS50893">
    <property type="entry name" value="ABC_TRANSPORTER_2"/>
    <property type="match status" value="1"/>
</dbReference>
<dbReference type="PANTHER" id="PTHR42939:SF1">
    <property type="entry name" value="ABC TRANSPORTER ATP-BINDING PROTEIN ALBC-RELATED"/>
    <property type="match status" value="1"/>
</dbReference>
<dbReference type="PANTHER" id="PTHR42939">
    <property type="entry name" value="ABC TRANSPORTER ATP-BINDING PROTEIN ALBC-RELATED"/>
    <property type="match status" value="1"/>
</dbReference>
<sequence>MNPVLVLNGVRASYPGRPVLHDIDLQLPRGQWLALIGPNGTGKSTLLQVIAGLHRHEAGEVRIGGHCVASDPLAARRAMGFAPPPEQLPAELSGRQALELLAKLRGHPADLDGALALAERLQLDPWLGRRIAEYSFGTRQKLAALQALMGDPPLIVLDEVLNGLDPTSSWTLQQVLRERVEAGVSVLLSTHSLELAERRADRVALLQGGRIGRDWSGEALGALRSAEGGLLGAVAACLRVESGSAVEVDAG</sequence>
<keyword evidence="6" id="KW-1185">Reference proteome</keyword>
<dbReference type="Gene3D" id="3.40.50.300">
    <property type="entry name" value="P-loop containing nucleotide triphosphate hydrolases"/>
    <property type="match status" value="1"/>
</dbReference>
<evidence type="ECO:0000313" key="5">
    <source>
        <dbReference type="EMBL" id="MCK7595041.1"/>
    </source>
</evidence>
<organism evidence="5 6">
    <name type="scientific">Pseudomarimonas salicorniae</name>
    <dbReference type="NCBI Taxonomy" id="2933270"/>
    <lineage>
        <taxon>Bacteria</taxon>
        <taxon>Pseudomonadati</taxon>
        <taxon>Pseudomonadota</taxon>
        <taxon>Gammaproteobacteria</taxon>
        <taxon>Lysobacterales</taxon>
        <taxon>Lysobacteraceae</taxon>
        <taxon>Pseudomarimonas</taxon>
    </lineage>
</organism>
<dbReference type="InterPro" id="IPR051782">
    <property type="entry name" value="ABC_Transporter_VariousFunc"/>
</dbReference>
<proteinExistence type="predicted"/>
<protein>
    <submittedName>
        <fullName evidence="5">ABC transporter ATP-binding protein</fullName>
    </submittedName>
</protein>